<protein>
    <submittedName>
        <fullName evidence="1">Uncharacterized protein</fullName>
    </submittedName>
</protein>
<dbReference type="RefSeq" id="WP_020581223.1">
    <property type="nucleotide sequence ID" value="NZ_JOJP01000001.1"/>
</dbReference>
<organism evidence="1 2">
    <name type="scientific">Endozoicomonas elysicola</name>
    <dbReference type="NCBI Taxonomy" id="305900"/>
    <lineage>
        <taxon>Bacteria</taxon>
        <taxon>Pseudomonadati</taxon>
        <taxon>Pseudomonadota</taxon>
        <taxon>Gammaproteobacteria</taxon>
        <taxon>Oceanospirillales</taxon>
        <taxon>Endozoicomonadaceae</taxon>
        <taxon>Endozoicomonas</taxon>
    </lineage>
</organism>
<accession>A0A081K7X3</accession>
<dbReference type="STRING" id="305900.GV64_05390"/>
<gene>
    <name evidence="1" type="ORF">GV64_05390</name>
</gene>
<proteinExistence type="predicted"/>
<name>A0A081K7X3_9GAMM</name>
<dbReference type="Proteomes" id="UP000027997">
    <property type="component" value="Unassembled WGS sequence"/>
</dbReference>
<sequence>MFNLKKYRHTLLDSVQGVISVQTGPAECHHPETTAKSANTDPQPEVCFSVTTTPQTATDTPRNTFSSIQGVNGDSSKTLVPEASGIGEHAEHQQHRLKGGGHNTLARLENALAYLSLQLNITNDILTEKYFTEDDINDISHGMYDNQLDSLAELIRSDGCFPFTTDD</sequence>
<evidence type="ECO:0000313" key="2">
    <source>
        <dbReference type="Proteomes" id="UP000027997"/>
    </source>
</evidence>
<dbReference type="AlphaFoldDB" id="A0A081K7X3"/>
<keyword evidence="2" id="KW-1185">Reference proteome</keyword>
<comment type="caution">
    <text evidence="1">The sequence shown here is derived from an EMBL/GenBank/DDBJ whole genome shotgun (WGS) entry which is preliminary data.</text>
</comment>
<dbReference type="EMBL" id="JOJP01000001">
    <property type="protein sequence ID" value="KEI70249.1"/>
    <property type="molecule type" value="Genomic_DNA"/>
</dbReference>
<reference evidence="1 2" key="1">
    <citation type="submission" date="2014-06" db="EMBL/GenBank/DDBJ databases">
        <title>Whole Genome Sequences of Three Symbiotic Endozoicomonas Bacteria.</title>
        <authorList>
            <person name="Neave M.J."/>
            <person name="Apprill A."/>
            <person name="Voolstra C.R."/>
        </authorList>
    </citation>
    <scope>NUCLEOTIDE SEQUENCE [LARGE SCALE GENOMIC DNA]</scope>
    <source>
        <strain evidence="1 2">DSM 22380</strain>
    </source>
</reference>
<evidence type="ECO:0000313" key="1">
    <source>
        <dbReference type="EMBL" id="KEI70249.1"/>
    </source>
</evidence>